<organism evidence="6 7">
    <name type="scientific">Trichomonas vaginalis (strain ATCC PRA-98 / G3)</name>
    <dbReference type="NCBI Taxonomy" id="412133"/>
    <lineage>
        <taxon>Eukaryota</taxon>
        <taxon>Metamonada</taxon>
        <taxon>Parabasalia</taxon>
        <taxon>Trichomonadida</taxon>
        <taxon>Trichomonadidae</taxon>
        <taxon>Trichomonas</taxon>
    </lineage>
</organism>
<dbReference type="GO" id="GO:0005634">
    <property type="term" value="C:nucleus"/>
    <property type="evidence" value="ECO:0000318"/>
    <property type="project" value="GO_Central"/>
</dbReference>
<dbReference type="InterPro" id="IPR045269">
    <property type="entry name" value="Atg1-like"/>
</dbReference>
<evidence type="ECO:0000256" key="4">
    <source>
        <dbReference type="RuleBase" id="RU000304"/>
    </source>
</evidence>
<dbReference type="VEuPathDB" id="TrichDB:TVAGG3_0321450"/>
<keyword evidence="4" id="KW-0723">Serine/threonine-protein kinase</keyword>
<evidence type="ECO:0000313" key="7">
    <source>
        <dbReference type="Proteomes" id="UP000001542"/>
    </source>
</evidence>
<sequence>MMKLATSPSSFLGKEELHTNYENVHSLKQVNQYLLECVLGEGSFAKVYLALDQVNFQYYAMKRIHLKELSCTQSGISQLEREIETMRMLHHKNIISLREVIHIPERSIAYIVIEYANCGNIASILESGKKFTFSETRALFKQIVEGIAFLHSQGIVHQDIKPANILLKSDGTALISDFGIGHSFQSAAMVVGTPIYQAPEVIDDCFEMEEDEEDTIDPGKEDVWSLGVTLYEMSFREVPFWGHNVFEIVRAIASTTLEMPDGADPVLWDLITKMLTVNPYKRNNIQQVLEHEYVKNANPNDAPHLPETQIPLIDPKTQIIKFQGTVCDNGYQFAMFDKGMKKKRKSFAIPDFSDFNF</sequence>
<name>A2DYG2_TRIV3</name>
<accession>A2DYG2</accession>
<feature type="binding site" evidence="3">
    <location>
        <position position="62"/>
    </location>
    <ligand>
        <name>ATP</name>
        <dbReference type="ChEBI" id="CHEBI:30616"/>
    </ligand>
</feature>
<dbReference type="InParanoid" id="A2DYG2"/>
<protein>
    <submittedName>
        <fullName evidence="6">CAMK family protein kinase</fullName>
    </submittedName>
</protein>
<dbReference type="FunFam" id="1.10.510.10:FF:001616">
    <property type="entry name" value="CAMK family protein kinase"/>
    <property type="match status" value="1"/>
</dbReference>
<dbReference type="STRING" id="5722.A2DYG2"/>
<dbReference type="GO" id="GO:0044773">
    <property type="term" value="P:mitotic DNA damage checkpoint signaling"/>
    <property type="evidence" value="ECO:0000318"/>
    <property type="project" value="GO_Central"/>
</dbReference>
<reference evidence="6" key="1">
    <citation type="submission" date="2006-10" db="EMBL/GenBank/DDBJ databases">
        <authorList>
            <person name="Amadeo P."/>
            <person name="Zhao Q."/>
            <person name="Wortman J."/>
            <person name="Fraser-Liggett C."/>
            <person name="Carlton J."/>
        </authorList>
    </citation>
    <scope>NUCLEOTIDE SEQUENCE</scope>
    <source>
        <strain evidence="6">G3</strain>
    </source>
</reference>
<gene>
    <name evidence="6" type="ORF">TVAG_388270</name>
</gene>
<dbReference type="PANTHER" id="PTHR24348">
    <property type="entry name" value="SERINE/THREONINE-PROTEIN KINASE UNC-51-RELATED"/>
    <property type="match status" value="1"/>
</dbReference>
<dbReference type="PROSITE" id="PS00107">
    <property type="entry name" value="PROTEIN_KINASE_ATP"/>
    <property type="match status" value="1"/>
</dbReference>
<dbReference type="FunCoup" id="A2DYG2">
    <property type="interactions" value="158"/>
</dbReference>
<keyword evidence="6" id="KW-0418">Kinase</keyword>
<dbReference type="Proteomes" id="UP000001542">
    <property type="component" value="Unassembled WGS sequence"/>
</dbReference>
<dbReference type="InterPro" id="IPR011009">
    <property type="entry name" value="Kinase-like_dom_sf"/>
</dbReference>
<dbReference type="RefSeq" id="XP_001326720.1">
    <property type="nucleotide sequence ID" value="XM_001326685.1"/>
</dbReference>
<dbReference type="AlphaFoldDB" id="A2DYG2"/>
<dbReference type="SMART" id="SM00220">
    <property type="entry name" value="S_TKc"/>
    <property type="match status" value="1"/>
</dbReference>
<dbReference type="Gene3D" id="1.10.510.10">
    <property type="entry name" value="Transferase(Phosphotransferase) domain 1"/>
    <property type="match status" value="1"/>
</dbReference>
<dbReference type="InterPro" id="IPR000719">
    <property type="entry name" value="Prot_kinase_dom"/>
</dbReference>
<dbReference type="eggNOG" id="KOG0583">
    <property type="taxonomic scope" value="Eukaryota"/>
</dbReference>
<keyword evidence="1 3" id="KW-0547">Nucleotide-binding</keyword>
<comment type="similarity">
    <text evidence="4">Belongs to the protein kinase superfamily.</text>
</comment>
<evidence type="ECO:0000259" key="5">
    <source>
        <dbReference type="PROSITE" id="PS50011"/>
    </source>
</evidence>
<dbReference type="InterPro" id="IPR008271">
    <property type="entry name" value="Ser/Thr_kinase_AS"/>
</dbReference>
<proteinExistence type="inferred from homology"/>
<dbReference type="GO" id="GO:0010506">
    <property type="term" value="P:regulation of autophagy"/>
    <property type="evidence" value="ECO:0007669"/>
    <property type="project" value="InterPro"/>
</dbReference>
<dbReference type="SUPFAM" id="SSF56112">
    <property type="entry name" value="Protein kinase-like (PK-like)"/>
    <property type="match status" value="1"/>
</dbReference>
<dbReference type="InterPro" id="IPR017441">
    <property type="entry name" value="Protein_kinase_ATP_BS"/>
</dbReference>
<keyword evidence="7" id="KW-1185">Reference proteome</keyword>
<evidence type="ECO:0000256" key="2">
    <source>
        <dbReference type="ARBA" id="ARBA00022840"/>
    </source>
</evidence>
<evidence type="ECO:0000256" key="1">
    <source>
        <dbReference type="ARBA" id="ARBA00022741"/>
    </source>
</evidence>
<dbReference type="EMBL" id="DS113269">
    <property type="protein sequence ID" value="EAY14497.1"/>
    <property type="molecule type" value="Genomic_DNA"/>
</dbReference>
<reference evidence="6" key="2">
    <citation type="journal article" date="2007" name="Science">
        <title>Draft genome sequence of the sexually transmitted pathogen Trichomonas vaginalis.</title>
        <authorList>
            <person name="Carlton J.M."/>
            <person name="Hirt R.P."/>
            <person name="Silva J.C."/>
            <person name="Delcher A.L."/>
            <person name="Schatz M."/>
            <person name="Zhao Q."/>
            <person name="Wortman J.R."/>
            <person name="Bidwell S.L."/>
            <person name="Alsmark U.C.M."/>
            <person name="Besteiro S."/>
            <person name="Sicheritz-Ponten T."/>
            <person name="Noel C.J."/>
            <person name="Dacks J.B."/>
            <person name="Foster P.G."/>
            <person name="Simillion C."/>
            <person name="Van de Peer Y."/>
            <person name="Miranda-Saavedra D."/>
            <person name="Barton G.J."/>
            <person name="Westrop G.D."/>
            <person name="Mueller S."/>
            <person name="Dessi D."/>
            <person name="Fiori P.L."/>
            <person name="Ren Q."/>
            <person name="Paulsen I."/>
            <person name="Zhang H."/>
            <person name="Bastida-Corcuera F.D."/>
            <person name="Simoes-Barbosa A."/>
            <person name="Brown M.T."/>
            <person name="Hayes R.D."/>
            <person name="Mukherjee M."/>
            <person name="Okumura C.Y."/>
            <person name="Schneider R."/>
            <person name="Smith A.J."/>
            <person name="Vanacova S."/>
            <person name="Villalvazo M."/>
            <person name="Haas B.J."/>
            <person name="Pertea M."/>
            <person name="Feldblyum T.V."/>
            <person name="Utterback T.R."/>
            <person name="Shu C.L."/>
            <person name="Osoegawa K."/>
            <person name="de Jong P.J."/>
            <person name="Hrdy I."/>
            <person name="Horvathova L."/>
            <person name="Zubacova Z."/>
            <person name="Dolezal P."/>
            <person name="Malik S.B."/>
            <person name="Logsdon J.M. Jr."/>
            <person name="Henze K."/>
            <person name="Gupta A."/>
            <person name="Wang C.C."/>
            <person name="Dunne R.L."/>
            <person name="Upcroft J.A."/>
            <person name="Upcroft P."/>
            <person name="White O."/>
            <person name="Salzberg S.L."/>
            <person name="Tang P."/>
            <person name="Chiu C.-H."/>
            <person name="Lee Y.-S."/>
            <person name="Embley T.M."/>
            <person name="Coombs G.H."/>
            <person name="Mottram J.C."/>
            <person name="Tachezy J."/>
            <person name="Fraser-Liggett C.M."/>
            <person name="Johnson P.J."/>
        </authorList>
    </citation>
    <scope>NUCLEOTIDE SEQUENCE [LARGE SCALE GENOMIC DNA]</scope>
    <source>
        <strain evidence="6">G3</strain>
    </source>
</reference>
<dbReference type="PROSITE" id="PS50011">
    <property type="entry name" value="PROTEIN_KINASE_DOM"/>
    <property type="match status" value="1"/>
</dbReference>
<dbReference type="Pfam" id="PF00069">
    <property type="entry name" value="Pkinase"/>
    <property type="match status" value="1"/>
</dbReference>
<dbReference type="GO" id="GO:0005524">
    <property type="term" value="F:ATP binding"/>
    <property type="evidence" value="ECO:0007669"/>
    <property type="project" value="UniProtKB-UniRule"/>
</dbReference>
<dbReference type="PANTHER" id="PTHR24348:SF72">
    <property type="entry name" value="SERINE_THREONINE PROTEIN KINASE"/>
    <property type="match status" value="1"/>
</dbReference>
<evidence type="ECO:0000313" key="6">
    <source>
        <dbReference type="EMBL" id="EAY14497.1"/>
    </source>
</evidence>
<dbReference type="PROSITE" id="PS00108">
    <property type="entry name" value="PROTEIN_KINASE_ST"/>
    <property type="match status" value="1"/>
</dbReference>
<dbReference type="KEGG" id="tva:4772484"/>
<keyword evidence="6" id="KW-0808">Transferase</keyword>
<dbReference type="OrthoDB" id="68483at2759"/>
<dbReference type="GO" id="GO:0004674">
    <property type="term" value="F:protein serine/threonine kinase activity"/>
    <property type="evidence" value="ECO:0000318"/>
    <property type="project" value="GO_Central"/>
</dbReference>
<dbReference type="VEuPathDB" id="TrichDB:TVAG_388270"/>
<dbReference type="SMR" id="A2DYG2"/>
<evidence type="ECO:0000256" key="3">
    <source>
        <dbReference type="PROSITE-ProRule" id="PRU10141"/>
    </source>
</evidence>
<keyword evidence="2 3" id="KW-0067">ATP-binding</keyword>
<dbReference type="CDD" id="cd14008">
    <property type="entry name" value="STKc_LKB1_CaMKK"/>
    <property type="match status" value="1"/>
</dbReference>
<feature type="domain" description="Protein kinase" evidence="5">
    <location>
        <begin position="33"/>
        <end position="294"/>
    </location>
</feature>